<evidence type="ECO:0000256" key="5">
    <source>
        <dbReference type="ARBA" id="ARBA00023136"/>
    </source>
</evidence>
<keyword evidence="9" id="KW-1185">Reference proteome</keyword>
<feature type="transmembrane region" description="Helical" evidence="7">
    <location>
        <begin position="56"/>
        <end position="74"/>
    </location>
</feature>
<feature type="transmembrane region" description="Helical" evidence="7">
    <location>
        <begin position="20"/>
        <end position="44"/>
    </location>
</feature>
<keyword evidence="2" id="KW-1003">Cell membrane</keyword>
<feature type="transmembrane region" description="Helical" evidence="7">
    <location>
        <begin position="129"/>
        <end position="148"/>
    </location>
</feature>
<keyword evidence="4 7" id="KW-1133">Transmembrane helix</keyword>
<feature type="compositionally biased region" description="Gly residues" evidence="6">
    <location>
        <begin position="298"/>
        <end position="308"/>
    </location>
</feature>
<keyword evidence="5 7" id="KW-0472">Membrane</keyword>
<gene>
    <name evidence="8" type="ORF">SAMN06272737_106147</name>
</gene>
<dbReference type="Pfam" id="PF09678">
    <property type="entry name" value="Caa3_CtaG"/>
    <property type="match status" value="1"/>
</dbReference>
<dbReference type="RefSeq" id="WP_217899210.1">
    <property type="nucleotide sequence ID" value="NZ_FZNO01000006.1"/>
</dbReference>
<dbReference type="EMBL" id="FZNO01000006">
    <property type="protein sequence ID" value="SNR41984.1"/>
    <property type="molecule type" value="Genomic_DNA"/>
</dbReference>
<dbReference type="AlphaFoldDB" id="A0A238W6Q0"/>
<protein>
    <submittedName>
        <fullName evidence="8">Putative membrane protein</fullName>
    </submittedName>
</protein>
<feature type="transmembrane region" description="Helical" evidence="7">
    <location>
        <begin position="86"/>
        <end position="108"/>
    </location>
</feature>
<evidence type="ECO:0000256" key="3">
    <source>
        <dbReference type="ARBA" id="ARBA00022692"/>
    </source>
</evidence>
<proteinExistence type="predicted"/>
<evidence type="ECO:0000256" key="6">
    <source>
        <dbReference type="SAM" id="MobiDB-lite"/>
    </source>
</evidence>
<accession>A0A238W6Q0</accession>
<name>A0A238W6Q0_9ACTN</name>
<sequence length="308" mass="32008">MAVASVPLAHGGSHVAGDSVVVWLLAALVAIVPVAVYLAGVARLRGNGRGWSNRRTASFLLGTALVGTALSPAVDAGTAGGHMAQHLLLGMYAPIALVLGAPLTLLLAALPVPARRPAAVVLRARSLHVLSHVATAAALSVGGLYLLYLTPLYALSARSESVHHLLHLHFVLAGYLYAWAVAGPDPAPRRPGTRTRIAVLVVAGGAHGYLAKLLYARAPDLPPGSGHTAAEIESAAQWMYYGGHVGELLLLVALFTAWYRRTGRTTRVADVTQRTSEGGGRSMRVRHGCGETSPQRGLTGGGVTRLVP</sequence>
<evidence type="ECO:0000256" key="2">
    <source>
        <dbReference type="ARBA" id="ARBA00022475"/>
    </source>
</evidence>
<dbReference type="GO" id="GO:0005886">
    <property type="term" value="C:plasma membrane"/>
    <property type="evidence" value="ECO:0007669"/>
    <property type="project" value="UniProtKB-SubCell"/>
</dbReference>
<feature type="region of interest" description="Disordered" evidence="6">
    <location>
        <begin position="273"/>
        <end position="308"/>
    </location>
</feature>
<evidence type="ECO:0000256" key="1">
    <source>
        <dbReference type="ARBA" id="ARBA00004651"/>
    </source>
</evidence>
<feature type="transmembrane region" description="Helical" evidence="7">
    <location>
        <begin position="238"/>
        <end position="259"/>
    </location>
</feature>
<feature type="transmembrane region" description="Helical" evidence="7">
    <location>
        <begin position="197"/>
        <end position="218"/>
    </location>
</feature>
<dbReference type="InterPro" id="IPR019108">
    <property type="entry name" value="Caa3_assmbl_CtaG-rel"/>
</dbReference>
<keyword evidence="3 7" id="KW-0812">Transmembrane</keyword>
<evidence type="ECO:0000313" key="8">
    <source>
        <dbReference type="EMBL" id="SNR41984.1"/>
    </source>
</evidence>
<evidence type="ECO:0000256" key="4">
    <source>
        <dbReference type="ARBA" id="ARBA00022989"/>
    </source>
</evidence>
<evidence type="ECO:0000313" key="9">
    <source>
        <dbReference type="Proteomes" id="UP000198403"/>
    </source>
</evidence>
<feature type="transmembrane region" description="Helical" evidence="7">
    <location>
        <begin position="168"/>
        <end position="185"/>
    </location>
</feature>
<reference evidence="8 9" key="1">
    <citation type="submission" date="2017-06" db="EMBL/GenBank/DDBJ databases">
        <authorList>
            <person name="Kim H.J."/>
            <person name="Triplett B.A."/>
        </authorList>
    </citation>
    <scope>NUCLEOTIDE SEQUENCE [LARGE SCALE GENOMIC DNA]</scope>
    <source>
        <strain evidence="8 9">DSM 44272</strain>
    </source>
</reference>
<comment type="subcellular location">
    <subcellularLocation>
        <location evidence="1">Cell membrane</location>
        <topology evidence="1">Multi-pass membrane protein</topology>
    </subcellularLocation>
</comment>
<dbReference type="Proteomes" id="UP000198403">
    <property type="component" value="Unassembled WGS sequence"/>
</dbReference>
<evidence type="ECO:0000256" key="7">
    <source>
        <dbReference type="SAM" id="Phobius"/>
    </source>
</evidence>
<organism evidence="8 9">
    <name type="scientific">Blastococcus mobilis</name>
    <dbReference type="NCBI Taxonomy" id="1938746"/>
    <lineage>
        <taxon>Bacteria</taxon>
        <taxon>Bacillati</taxon>
        <taxon>Actinomycetota</taxon>
        <taxon>Actinomycetes</taxon>
        <taxon>Geodermatophilales</taxon>
        <taxon>Geodermatophilaceae</taxon>
        <taxon>Blastococcus</taxon>
    </lineage>
</organism>